<comment type="caution">
    <text evidence="1">The sequence shown here is derived from an EMBL/GenBank/DDBJ whole genome shotgun (WGS) entry which is preliminary data.</text>
</comment>
<reference evidence="1 2" key="1">
    <citation type="journal article" date="2024" name="J. Plant Pathol.">
        <title>Sequence and assembly of the genome of Seiridium unicorne, isolate CBS 538.82, causal agent of cypress canker disease.</title>
        <authorList>
            <person name="Scali E."/>
            <person name="Rocca G.D."/>
            <person name="Danti R."/>
            <person name="Garbelotto M."/>
            <person name="Barberini S."/>
            <person name="Baroncelli R."/>
            <person name="Emiliani G."/>
        </authorList>
    </citation>
    <scope>NUCLEOTIDE SEQUENCE [LARGE SCALE GENOMIC DNA]</scope>
    <source>
        <strain evidence="1 2">BM-138-508</strain>
    </source>
</reference>
<evidence type="ECO:0000313" key="2">
    <source>
        <dbReference type="Proteomes" id="UP001408356"/>
    </source>
</evidence>
<name>A0ABR2UUW9_9PEZI</name>
<evidence type="ECO:0000313" key="1">
    <source>
        <dbReference type="EMBL" id="KAK9418474.1"/>
    </source>
</evidence>
<gene>
    <name evidence="1" type="ORF">SUNI508_07962</name>
</gene>
<proteinExistence type="predicted"/>
<dbReference type="Proteomes" id="UP001408356">
    <property type="component" value="Unassembled WGS sequence"/>
</dbReference>
<accession>A0ABR2UUW9</accession>
<sequence length="143" mass="16098">MADPLRVQLARTQIEQLRREDENRDVWGSKFAQARAAWAAGIRRPEPRFPVIIASDSPISSPEKLQTIAGLASVPQVTTTTEVEMLSDDEVEPANGKKVQICDVDWDQVQRIKAITEWENACVFFNGEKRHAVLVRSLEKAKT</sequence>
<protein>
    <submittedName>
        <fullName evidence="1">Uncharacterized protein</fullName>
    </submittedName>
</protein>
<organism evidence="1 2">
    <name type="scientific">Seiridium unicorne</name>
    <dbReference type="NCBI Taxonomy" id="138068"/>
    <lineage>
        <taxon>Eukaryota</taxon>
        <taxon>Fungi</taxon>
        <taxon>Dikarya</taxon>
        <taxon>Ascomycota</taxon>
        <taxon>Pezizomycotina</taxon>
        <taxon>Sordariomycetes</taxon>
        <taxon>Xylariomycetidae</taxon>
        <taxon>Amphisphaeriales</taxon>
        <taxon>Sporocadaceae</taxon>
        <taxon>Seiridium</taxon>
    </lineage>
</organism>
<keyword evidence="2" id="KW-1185">Reference proteome</keyword>
<dbReference type="EMBL" id="JARVKF010000374">
    <property type="protein sequence ID" value="KAK9418474.1"/>
    <property type="molecule type" value="Genomic_DNA"/>
</dbReference>